<dbReference type="PROSITE" id="PS50975">
    <property type="entry name" value="ATP_GRASP"/>
    <property type="match status" value="1"/>
</dbReference>
<dbReference type="Gene3D" id="3.30.1490.20">
    <property type="entry name" value="ATP-grasp fold, A domain"/>
    <property type="match status" value="1"/>
</dbReference>
<evidence type="ECO:0000256" key="6">
    <source>
        <dbReference type="ARBA" id="ARBA00022840"/>
    </source>
</evidence>
<evidence type="ECO:0000256" key="7">
    <source>
        <dbReference type="ARBA" id="ARBA00022842"/>
    </source>
</evidence>
<keyword evidence="7 14" id="KW-0460">Magnesium</keyword>
<keyword evidence="11 12" id="KW-0961">Cell wall biogenesis/degradation</keyword>
<accession>A0AB35U5V1</accession>
<keyword evidence="4 14" id="KW-0479">Metal-binding</keyword>
<dbReference type="AlphaFoldDB" id="A0AB35U5V1"/>
<keyword evidence="9 12" id="KW-0573">Peptidoglycan synthesis</keyword>
<evidence type="ECO:0000256" key="3">
    <source>
        <dbReference type="ARBA" id="ARBA00022598"/>
    </source>
</evidence>
<feature type="active site" evidence="13">
    <location>
        <position position="15"/>
    </location>
</feature>
<protein>
    <recommendedName>
        <fullName evidence="12">D-alanine--D-alanine ligase</fullName>
        <ecNumber evidence="12">6.3.2.4</ecNumber>
    </recommendedName>
    <alternativeName>
        <fullName evidence="12">D-Ala-D-Ala ligase</fullName>
    </alternativeName>
    <alternativeName>
        <fullName evidence="12">D-alanylalanine synthetase</fullName>
    </alternativeName>
</protein>
<dbReference type="GO" id="GO:0009252">
    <property type="term" value="P:peptidoglycan biosynthetic process"/>
    <property type="evidence" value="ECO:0007669"/>
    <property type="project" value="UniProtKB-UniRule"/>
</dbReference>
<dbReference type="GO" id="GO:0005524">
    <property type="term" value="F:ATP binding"/>
    <property type="evidence" value="ECO:0007669"/>
    <property type="project" value="UniProtKB-UniRule"/>
</dbReference>
<feature type="binding site" evidence="14">
    <location>
        <position position="343"/>
    </location>
    <ligand>
        <name>Mg(2+)</name>
        <dbReference type="ChEBI" id="CHEBI:18420"/>
        <label>2</label>
    </ligand>
</feature>
<evidence type="ECO:0000256" key="13">
    <source>
        <dbReference type="PIRSR" id="PIRSR039102-1"/>
    </source>
</evidence>
<dbReference type="InterPro" id="IPR000291">
    <property type="entry name" value="D-Ala_lig_Van_CS"/>
</dbReference>
<dbReference type="Gene3D" id="3.40.50.20">
    <property type="match status" value="1"/>
</dbReference>
<comment type="catalytic activity">
    <reaction evidence="12">
        <text>2 D-alanine + ATP = D-alanyl-D-alanine + ADP + phosphate + H(+)</text>
        <dbReference type="Rhea" id="RHEA:11224"/>
        <dbReference type="ChEBI" id="CHEBI:15378"/>
        <dbReference type="ChEBI" id="CHEBI:30616"/>
        <dbReference type="ChEBI" id="CHEBI:43474"/>
        <dbReference type="ChEBI" id="CHEBI:57416"/>
        <dbReference type="ChEBI" id="CHEBI:57822"/>
        <dbReference type="ChEBI" id="CHEBI:456216"/>
        <dbReference type="EC" id="6.3.2.4"/>
    </reaction>
</comment>
<evidence type="ECO:0000256" key="12">
    <source>
        <dbReference type="HAMAP-Rule" id="MF_00047"/>
    </source>
</evidence>
<evidence type="ECO:0000256" key="16">
    <source>
        <dbReference type="SAM" id="MobiDB-lite"/>
    </source>
</evidence>
<dbReference type="Proteomes" id="UP001286174">
    <property type="component" value="Unassembled WGS sequence"/>
</dbReference>
<dbReference type="GO" id="GO:0008360">
    <property type="term" value="P:regulation of cell shape"/>
    <property type="evidence" value="ECO:0007669"/>
    <property type="project" value="UniProtKB-KW"/>
</dbReference>
<dbReference type="PIRSF" id="PIRSF039102">
    <property type="entry name" value="Ddl/VanB"/>
    <property type="match status" value="1"/>
</dbReference>
<evidence type="ECO:0000256" key="11">
    <source>
        <dbReference type="ARBA" id="ARBA00023316"/>
    </source>
</evidence>
<feature type="active site" evidence="13">
    <location>
        <position position="348"/>
    </location>
</feature>
<dbReference type="InterPro" id="IPR011761">
    <property type="entry name" value="ATP-grasp"/>
</dbReference>
<keyword evidence="5 15" id="KW-0547">Nucleotide-binding</keyword>
<dbReference type="Gene3D" id="3.30.470.20">
    <property type="entry name" value="ATP-grasp fold, B domain"/>
    <property type="match status" value="1"/>
</dbReference>
<keyword evidence="19" id="KW-1185">Reference proteome</keyword>
<sequence>MKLNVGVFFGGESVEHEVSVISGHQAMAALDPEKYNVIPVYVAKNRKLYVSDLLNDISNFRDLNALVSKCTQVMLANVDNQVQILPVKHSMFGPKNLGTIDVAIPVMHGTNGEDGTIQGFFEMLKVPYAGCDLYGAAVGQDKVLMKHILHDAGLPMTDWFWVYGSEMDTHQDEILKKVHQLIYPVILKPARTGSSVGIAIAHNDEEYLSCFEDARQYDEKVITEKVVKPMREINCSVLGDGHHCEASVLEEVTKQSAEDNMLDFKDKYMGGAKGSAKGGVKSGASKGMASTARRVPAPLSKEETEMIQKYARQTFEVLGASGVCRIDFMMDAETKHIYVNEINTIPGSLAFYLWEAGGVSFPQLMDRLVQQALDRERRRSRMTFSYETNLLANYSAQGVKGAKGVK</sequence>
<evidence type="ECO:0000256" key="4">
    <source>
        <dbReference type="ARBA" id="ARBA00022723"/>
    </source>
</evidence>
<comment type="function">
    <text evidence="12">Cell wall formation.</text>
</comment>
<evidence type="ECO:0000256" key="9">
    <source>
        <dbReference type="ARBA" id="ARBA00022984"/>
    </source>
</evidence>
<comment type="cofactor">
    <cofactor evidence="14">
        <name>Mg(2+)</name>
        <dbReference type="ChEBI" id="CHEBI:18420"/>
    </cofactor>
    <cofactor evidence="14">
        <name>Mn(2+)</name>
        <dbReference type="ChEBI" id="CHEBI:29035"/>
    </cofactor>
    <text evidence="14">Binds 2 magnesium or manganese ions per subunit.</text>
</comment>
<keyword evidence="8 12" id="KW-0133">Cell shape</keyword>
<dbReference type="Pfam" id="PF01820">
    <property type="entry name" value="Dala_Dala_lig_N"/>
    <property type="match status" value="1"/>
</dbReference>
<dbReference type="SUPFAM" id="SSF56059">
    <property type="entry name" value="Glutathione synthetase ATP-binding domain-like"/>
    <property type="match status" value="1"/>
</dbReference>
<feature type="binding site" evidence="14">
    <location>
        <position position="341"/>
    </location>
    <ligand>
        <name>Mg(2+)</name>
        <dbReference type="ChEBI" id="CHEBI:18420"/>
        <label>2</label>
    </ligand>
</feature>
<comment type="similarity">
    <text evidence="2 12">Belongs to the D-alanine--D-alanine ligase family.</text>
</comment>
<dbReference type="EMBL" id="JALBUR010000001">
    <property type="protein sequence ID" value="MDX8418545.1"/>
    <property type="molecule type" value="Genomic_DNA"/>
</dbReference>
<gene>
    <name evidence="12" type="primary">ddl</name>
    <name evidence="18" type="ORF">MOZ60_00385</name>
</gene>
<dbReference type="SUPFAM" id="SSF52440">
    <property type="entry name" value="PreATP-grasp domain"/>
    <property type="match status" value="1"/>
</dbReference>
<comment type="caution">
    <text evidence="18">The sequence shown here is derived from an EMBL/GenBank/DDBJ whole genome shotgun (WGS) entry which is preliminary data.</text>
</comment>
<comment type="cofactor">
    <cofactor evidence="1">
        <name>Mn(2+)</name>
        <dbReference type="ChEBI" id="CHEBI:29035"/>
    </cofactor>
</comment>
<dbReference type="InterPro" id="IPR013815">
    <property type="entry name" value="ATP_grasp_subdomain_1"/>
</dbReference>
<evidence type="ECO:0000256" key="2">
    <source>
        <dbReference type="ARBA" id="ARBA00010871"/>
    </source>
</evidence>
<dbReference type="PROSITE" id="PS00843">
    <property type="entry name" value="DALA_DALA_LIGASE_1"/>
    <property type="match status" value="1"/>
</dbReference>
<dbReference type="InterPro" id="IPR016185">
    <property type="entry name" value="PreATP-grasp_dom_sf"/>
</dbReference>
<proteinExistence type="inferred from homology"/>
<dbReference type="EC" id="6.3.2.4" evidence="12"/>
<dbReference type="RefSeq" id="WP_370595244.1">
    <property type="nucleotide sequence ID" value="NZ_JALBUR010000001.1"/>
</dbReference>
<keyword evidence="12" id="KW-0963">Cytoplasm</keyword>
<evidence type="ECO:0000256" key="5">
    <source>
        <dbReference type="ARBA" id="ARBA00022741"/>
    </source>
</evidence>
<dbReference type="Pfam" id="PF07478">
    <property type="entry name" value="Dala_Dala_lig_C"/>
    <property type="match status" value="1"/>
</dbReference>
<comment type="pathway">
    <text evidence="12">Cell wall biogenesis; peptidoglycan biosynthesis.</text>
</comment>
<dbReference type="NCBIfam" id="NF002528">
    <property type="entry name" value="PRK01966.1-4"/>
    <property type="match status" value="1"/>
</dbReference>
<feature type="binding site" evidence="14">
    <location>
        <position position="341"/>
    </location>
    <ligand>
        <name>Mg(2+)</name>
        <dbReference type="ChEBI" id="CHEBI:18420"/>
        <label>1</label>
    </ligand>
</feature>
<dbReference type="GO" id="GO:0005829">
    <property type="term" value="C:cytosol"/>
    <property type="evidence" value="ECO:0007669"/>
    <property type="project" value="TreeGrafter"/>
</dbReference>
<reference evidence="18 19" key="1">
    <citation type="submission" date="2022-03" db="EMBL/GenBank/DDBJ databases">
        <title>Novel taxa within the pig intestine.</title>
        <authorList>
            <person name="Wylensek D."/>
            <person name="Bishof K."/>
            <person name="Afrizal A."/>
            <person name="Clavel T."/>
        </authorList>
    </citation>
    <scope>NUCLEOTIDE SEQUENCE [LARGE SCALE GENOMIC DNA]</scope>
    <source>
        <strain evidence="18 19">CLA-KB-P133</strain>
    </source>
</reference>
<dbReference type="InterPro" id="IPR011095">
    <property type="entry name" value="Dala_Dala_lig_C"/>
</dbReference>
<keyword evidence="6 15" id="KW-0067">ATP-binding</keyword>
<keyword evidence="3 12" id="KW-0436">Ligase</keyword>
<dbReference type="InterPro" id="IPR005905">
    <property type="entry name" value="D_ala_D_ala"/>
</dbReference>
<dbReference type="GO" id="GO:0008716">
    <property type="term" value="F:D-alanine-D-alanine ligase activity"/>
    <property type="evidence" value="ECO:0007669"/>
    <property type="project" value="UniProtKB-UniRule"/>
</dbReference>
<dbReference type="PROSITE" id="PS00844">
    <property type="entry name" value="DALA_DALA_LIGASE_2"/>
    <property type="match status" value="1"/>
</dbReference>
<feature type="domain" description="ATP-grasp" evidence="17">
    <location>
        <begin position="146"/>
        <end position="370"/>
    </location>
</feature>
<dbReference type="HAMAP" id="MF_00047">
    <property type="entry name" value="Dala_Dala_lig"/>
    <property type="match status" value="1"/>
</dbReference>
<evidence type="ECO:0000256" key="10">
    <source>
        <dbReference type="ARBA" id="ARBA00023211"/>
    </source>
</evidence>
<comment type="subcellular location">
    <subcellularLocation>
        <location evidence="12">Cytoplasm</location>
    </subcellularLocation>
</comment>
<feature type="active site" evidence="13">
    <location>
        <position position="194"/>
    </location>
</feature>
<name>A0AB35U5V1_9FIRM</name>
<evidence type="ECO:0000313" key="18">
    <source>
        <dbReference type="EMBL" id="MDX8418545.1"/>
    </source>
</evidence>
<evidence type="ECO:0000256" key="8">
    <source>
        <dbReference type="ARBA" id="ARBA00022960"/>
    </source>
</evidence>
<dbReference type="PANTHER" id="PTHR23132:SF25">
    <property type="entry name" value="D-ALANINE--D-ALANINE LIGASE A"/>
    <property type="match status" value="1"/>
</dbReference>
<feature type="region of interest" description="Disordered" evidence="16">
    <location>
        <begin position="279"/>
        <end position="298"/>
    </location>
</feature>
<evidence type="ECO:0000256" key="14">
    <source>
        <dbReference type="PIRSR" id="PIRSR039102-3"/>
    </source>
</evidence>
<dbReference type="GO" id="GO:0046872">
    <property type="term" value="F:metal ion binding"/>
    <property type="evidence" value="ECO:0007669"/>
    <property type="project" value="UniProtKB-KW"/>
</dbReference>
<feature type="binding site" evidence="14">
    <location>
        <position position="327"/>
    </location>
    <ligand>
        <name>Mg(2+)</name>
        <dbReference type="ChEBI" id="CHEBI:18420"/>
        <label>1</label>
    </ligand>
</feature>
<organism evidence="18 19">
    <name type="scientific">Grylomicrobium aquisgranensis</name>
    <dbReference type="NCBI Taxonomy" id="2926318"/>
    <lineage>
        <taxon>Bacteria</taxon>
        <taxon>Bacillati</taxon>
        <taxon>Bacillota</taxon>
        <taxon>Erysipelotrichia</taxon>
        <taxon>Erysipelotrichales</taxon>
        <taxon>Erysipelotrichaceae</taxon>
        <taxon>Grylomicrobium</taxon>
    </lineage>
</organism>
<keyword evidence="10 14" id="KW-0464">Manganese</keyword>
<dbReference type="InterPro" id="IPR011127">
    <property type="entry name" value="Dala_Dala_lig_N"/>
</dbReference>
<dbReference type="PANTHER" id="PTHR23132">
    <property type="entry name" value="D-ALANINE--D-ALANINE LIGASE"/>
    <property type="match status" value="1"/>
</dbReference>
<evidence type="ECO:0000256" key="1">
    <source>
        <dbReference type="ARBA" id="ARBA00001936"/>
    </source>
</evidence>
<evidence type="ECO:0000259" key="17">
    <source>
        <dbReference type="PROSITE" id="PS50975"/>
    </source>
</evidence>
<evidence type="ECO:0000256" key="15">
    <source>
        <dbReference type="PROSITE-ProRule" id="PRU00409"/>
    </source>
</evidence>
<dbReference type="GO" id="GO:0071555">
    <property type="term" value="P:cell wall organization"/>
    <property type="evidence" value="ECO:0007669"/>
    <property type="project" value="UniProtKB-KW"/>
</dbReference>
<evidence type="ECO:0000313" key="19">
    <source>
        <dbReference type="Proteomes" id="UP001286174"/>
    </source>
</evidence>